<organism evidence="1 2">
    <name type="scientific">Flammeovirga pacifica</name>
    <dbReference type="NCBI Taxonomy" id="915059"/>
    <lineage>
        <taxon>Bacteria</taxon>
        <taxon>Pseudomonadati</taxon>
        <taxon>Bacteroidota</taxon>
        <taxon>Cytophagia</taxon>
        <taxon>Cytophagales</taxon>
        <taxon>Flammeovirgaceae</taxon>
        <taxon>Flammeovirga</taxon>
    </lineage>
</organism>
<dbReference type="Proteomes" id="UP000179797">
    <property type="component" value="Unassembled WGS sequence"/>
</dbReference>
<accession>A0A1S1YUR0</accession>
<protein>
    <recommendedName>
        <fullName evidence="3">Secretion system C-terminal sorting domain-containing protein</fullName>
    </recommendedName>
</protein>
<reference evidence="1 2" key="1">
    <citation type="journal article" date="2012" name="Int. J. Syst. Evol. Microbiol.">
        <title>Flammeovirga pacifica sp. nov., isolated from deep-sea sediment.</title>
        <authorList>
            <person name="Xu H."/>
            <person name="Fu Y."/>
            <person name="Yang N."/>
            <person name="Ding Z."/>
            <person name="Lai Q."/>
            <person name="Zeng R."/>
        </authorList>
    </citation>
    <scope>NUCLEOTIDE SEQUENCE [LARGE SCALE GENOMIC DNA]</scope>
    <source>
        <strain evidence="2">DSM 24597 / LMG 26175 / WPAGA1</strain>
    </source>
</reference>
<dbReference type="EMBL" id="JRYR02000002">
    <property type="protein sequence ID" value="OHX64603.1"/>
    <property type="molecule type" value="Genomic_DNA"/>
</dbReference>
<proteinExistence type="predicted"/>
<dbReference type="PROSITE" id="PS51257">
    <property type="entry name" value="PROKAR_LIPOPROTEIN"/>
    <property type="match status" value="1"/>
</dbReference>
<name>A0A1S1YUR0_FLAPC</name>
<dbReference type="RefSeq" id="WP_052431696.1">
    <property type="nucleotide sequence ID" value="NZ_JRYR02000002.1"/>
</dbReference>
<gene>
    <name evidence="1" type="ORF">NH26_23825</name>
</gene>
<dbReference type="OrthoDB" id="976481at2"/>
<evidence type="ECO:0000313" key="1">
    <source>
        <dbReference type="EMBL" id="OHX64603.1"/>
    </source>
</evidence>
<keyword evidence="2" id="KW-1185">Reference proteome</keyword>
<comment type="caution">
    <text evidence="1">The sequence shown here is derived from an EMBL/GenBank/DDBJ whole genome shotgun (WGS) entry which is preliminary data.</text>
</comment>
<dbReference type="STRING" id="915059.NH26_23825"/>
<evidence type="ECO:0008006" key="3">
    <source>
        <dbReference type="Google" id="ProtNLM"/>
    </source>
</evidence>
<dbReference type="AlphaFoldDB" id="A0A1S1YUR0"/>
<dbReference type="InterPro" id="IPR026444">
    <property type="entry name" value="Secre_tail"/>
</dbReference>
<evidence type="ECO:0000313" key="2">
    <source>
        <dbReference type="Proteomes" id="UP000179797"/>
    </source>
</evidence>
<sequence>MRNLPLLILCVIFLQSCVSNEEHLGDFVPIINLESDYIIIKYDSVHPGNFANTRIKIINNSKLTFKGGDMDRVEFDIEAGSSLSLTHNPVRLHNVKINLNNAKGLCTESNNARVIINDKTYDNVKRGCYGVEDLPVTIISFKSIKKGKNIELKWSTATEENNELFEIERSLDMMNWETVAQIKGAGNSNTKVNYQFLDEDVPSVSGVVYHRLKQIDFDQKWEYIGPVGVKMGSASEENVVVYPNPISFGENLKVVSTYHHMNVKIFDSSGRTYFDETILSNLAQIPMNYGKGVLFVEVKNGTTSSTHKILVL</sequence>
<dbReference type="NCBIfam" id="TIGR04183">
    <property type="entry name" value="Por_Secre_tail"/>
    <property type="match status" value="1"/>
</dbReference>